<comment type="catalytic activity">
    <reaction evidence="8">
        <text>fluoride(in) = fluoride(out)</text>
        <dbReference type="Rhea" id="RHEA:76159"/>
        <dbReference type="ChEBI" id="CHEBI:17051"/>
    </reaction>
    <physiologicalReaction direction="left-to-right" evidence="8">
        <dbReference type="Rhea" id="RHEA:76160"/>
    </physiologicalReaction>
</comment>
<gene>
    <name evidence="10" type="primary">fluC</name>
    <name evidence="10" type="synonym">crcB</name>
    <name evidence="11" type="ORF">F8O01_00980</name>
</gene>
<evidence type="ECO:0000256" key="3">
    <source>
        <dbReference type="ARBA" id="ARBA00022692"/>
    </source>
</evidence>
<feature type="binding site" evidence="10">
    <location>
        <position position="88"/>
    </location>
    <ligand>
        <name>Na(+)</name>
        <dbReference type="ChEBI" id="CHEBI:29101"/>
        <note>structural</note>
    </ligand>
</feature>
<dbReference type="OrthoDB" id="4408652at2"/>
<accession>A0A7J5C2C9</accession>
<evidence type="ECO:0000256" key="2">
    <source>
        <dbReference type="ARBA" id="ARBA00022475"/>
    </source>
</evidence>
<comment type="activity regulation">
    <text evidence="10">Na(+) is not transported, but it plays an essential structural role and its presence is essential for fluoride channel function.</text>
</comment>
<keyword evidence="10" id="KW-0406">Ion transport</keyword>
<feature type="transmembrane region" description="Helical" evidence="10">
    <location>
        <begin position="44"/>
        <end position="63"/>
    </location>
</feature>
<evidence type="ECO:0000256" key="4">
    <source>
        <dbReference type="ARBA" id="ARBA00022989"/>
    </source>
</evidence>
<dbReference type="InterPro" id="IPR003691">
    <property type="entry name" value="FluC"/>
</dbReference>
<proteinExistence type="inferred from homology"/>
<keyword evidence="10" id="KW-0479">Metal-binding</keyword>
<keyword evidence="3 10" id="KW-0812">Transmembrane</keyword>
<feature type="transmembrane region" description="Helical" evidence="10">
    <location>
        <begin position="105"/>
        <end position="129"/>
    </location>
</feature>
<protein>
    <recommendedName>
        <fullName evidence="10">Fluoride-specific ion channel FluC</fullName>
    </recommendedName>
</protein>
<evidence type="ECO:0000256" key="5">
    <source>
        <dbReference type="ARBA" id="ARBA00023136"/>
    </source>
</evidence>
<dbReference type="GO" id="GO:0062054">
    <property type="term" value="F:fluoride channel activity"/>
    <property type="evidence" value="ECO:0007669"/>
    <property type="project" value="UniProtKB-UniRule"/>
</dbReference>
<keyword evidence="6 10" id="KW-0407">Ion channel</keyword>
<comment type="subcellular location">
    <subcellularLocation>
        <location evidence="1 10">Cell membrane</location>
        <topology evidence="1 10">Multi-pass membrane protein</topology>
    </subcellularLocation>
</comment>
<evidence type="ECO:0000256" key="6">
    <source>
        <dbReference type="ARBA" id="ARBA00023303"/>
    </source>
</evidence>
<evidence type="ECO:0000256" key="8">
    <source>
        <dbReference type="ARBA" id="ARBA00035585"/>
    </source>
</evidence>
<evidence type="ECO:0000256" key="7">
    <source>
        <dbReference type="ARBA" id="ARBA00035120"/>
    </source>
</evidence>
<keyword evidence="2 10" id="KW-1003">Cell membrane</keyword>
<reference evidence="11 12" key="1">
    <citation type="submission" date="2019-09" db="EMBL/GenBank/DDBJ databases">
        <title>Phylogeny of genus Pseudoclavibacter and closely related genus.</title>
        <authorList>
            <person name="Li Y."/>
        </authorList>
    </citation>
    <scope>NUCLEOTIDE SEQUENCE [LARGE SCALE GENOMIC DNA]</scope>
    <source>
        <strain evidence="11 12">DSM 23821</strain>
    </source>
</reference>
<keyword evidence="12" id="KW-1185">Reference proteome</keyword>
<dbReference type="GO" id="GO:0005886">
    <property type="term" value="C:plasma membrane"/>
    <property type="evidence" value="ECO:0007669"/>
    <property type="project" value="UniProtKB-SubCell"/>
</dbReference>
<evidence type="ECO:0000313" key="12">
    <source>
        <dbReference type="Proteomes" id="UP000467240"/>
    </source>
</evidence>
<dbReference type="GO" id="GO:0140114">
    <property type="term" value="P:cellular detoxification of fluoride"/>
    <property type="evidence" value="ECO:0007669"/>
    <property type="project" value="UniProtKB-UniRule"/>
</dbReference>
<evidence type="ECO:0000256" key="9">
    <source>
        <dbReference type="ARBA" id="ARBA00049940"/>
    </source>
</evidence>
<keyword evidence="4 10" id="KW-1133">Transmembrane helix</keyword>
<dbReference type="AlphaFoldDB" id="A0A7J5C2C9"/>
<evidence type="ECO:0000256" key="1">
    <source>
        <dbReference type="ARBA" id="ARBA00004651"/>
    </source>
</evidence>
<comment type="caution">
    <text evidence="11">The sequence shown here is derived from an EMBL/GenBank/DDBJ whole genome shotgun (WGS) entry which is preliminary data.</text>
</comment>
<dbReference type="Proteomes" id="UP000467240">
    <property type="component" value="Unassembled WGS sequence"/>
</dbReference>
<dbReference type="HAMAP" id="MF_00454">
    <property type="entry name" value="FluC"/>
    <property type="match status" value="1"/>
</dbReference>
<dbReference type="Pfam" id="PF02537">
    <property type="entry name" value="CRCB"/>
    <property type="match status" value="1"/>
</dbReference>
<keyword evidence="10" id="KW-0813">Transport</keyword>
<evidence type="ECO:0000313" key="11">
    <source>
        <dbReference type="EMBL" id="KAB1662633.1"/>
    </source>
</evidence>
<dbReference type="GO" id="GO:0046872">
    <property type="term" value="F:metal ion binding"/>
    <property type="evidence" value="ECO:0007669"/>
    <property type="project" value="UniProtKB-KW"/>
</dbReference>
<comment type="similarity">
    <text evidence="7 10">Belongs to the fluoride channel Fluc/FEX (TC 1.A.43) family.</text>
</comment>
<dbReference type="EMBL" id="WBJZ01000001">
    <property type="protein sequence ID" value="KAB1662633.1"/>
    <property type="molecule type" value="Genomic_DNA"/>
</dbReference>
<evidence type="ECO:0000256" key="10">
    <source>
        <dbReference type="HAMAP-Rule" id="MF_00454"/>
    </source>
</evidence>
<keyword evidence="10" id="KW-0915">Sodium</keyword>
<comment type="function">
    <text evidence="9 10">Fluoride-specific ion channel. Important for reducing fluoride concentration in the cell, thus reducing its toxicity.</text>
</comment>
<name>A0A7J5C2C9_9MICO</name>
<sequence>MLLAVFAGGVVGTLARVGIGDLFQLGADPALREIGDAAGHFTDPALQATLVANLLGSLVLGLVNGAHFPGRLAWLQAAVGPGFCGAFTTFSYVALALAASGLATAWGWGLLVIGLIGGLLLAWIGMVIGSAIAPGAASRGVTDPESEEDS</sequence>
<keyword evidence="5 10" id="KW-0472">Membrane</keyword>
<feature type="transmembrane region" description="Helical" evidence="10">
    <location>
        <begin position="75"/>
        <end position="99"/>
    </location>
</feature>
<organism evidence="11 12">
    <name type="scientific">Pseudoclavibacter chungangensis</name>
    <dbReference type="NCBI Taxonomy" id="587635"/>
    <lineage>
        <taxon>Bacteria</taxon>
        <taxon>Bacillati</taxon>
        <taxon>Actinomycetota</taxon>
        <taxon>Actinomycetes</taxon>
        <taxon>Micrococcales</taxon>
        <taxon>Microbacteriaceae</taxon>
        <taxon>Pseudoclavibacter</taxon>
    </lineage>
</organism>
<feature type="binding site" evidence="10">
    <location>
        <position position="85"/>
    </location>
    <ligand>
        <name>Na(+)</name>
        <dbReference type="ChEBI" id="CHEBI:29101"/>
        <note>structural</note>
    </ligand>
</feature>